<name>A0A0S4UFS9_RALSL</name>
<feature type="region of interest" description="Disordered" evidence="1">
    <location>
        <begin position="1"/>
        <end position="32"/>
    </location>
</feature>
<reference evidence="2" key="1">
    <citation type="submission" date="2015-10" db="EMBL/GenBank/DDBJ databases">
        <authorList>
            <person name="Gilbert D.G."/>
        </authorList>
    </citation>
    <scope>NUCLEOTIDE SEQUENCE</scope>
    <source>
        <strain evidence="2">Phyl III-seqv23</strain>
    </source>
</reference>
<feature type="compositionally biased region" description="Polar residues" evidence="1">
    <location>
        <begin position="1"/>
        <end position="11"/>
    </location>
</feature>
<dbReference type="EMBL" id="LN899827">
    <property type="protein sequence ID" value="CUV43895.1"/>
    <property type="molecule type" value="Genomic_DNA"/>
</dbReference>
<evidence type="ECO:0000313" key="2">
    <source>
        <dbReference type="EMBL" id="CUV21096.1"/>
    </source>
</evidence>
<dbReference type="EMBL" id="LN899821">
    <property type="protein sequence ID" value="CUV21096.1"/>
    <property type="molecule type" value="Genomic_DNA"/>
</dbReference>
<sequence length="87" mass="9063">MRKTSAVSPTASDACPQCAGPPTNSSSDPCDPASTPLRAAYTRLTLALKDCGCGDSTISTITKSQFATLSDKKLFTLLISVPTVERP</sequence>
<protein>
    <submittedName>
        <fullName evidence="2">Uncharacterized protein</fullName>
    </submittedName>
</protein>
<evidence type="ECO:0000256" key="1">
    <source>
        <dbReference type="SAM" id="MobiDB-lite"/>
    </source>
</evidence>
<proteinExistence type="predicted"/>
<accession>A0A0S4UFS9</accession>
<gene>
    <name evidence="2" type="ORF">PSS4_v1_2190005</name>
    <name evidence="3" type="ORF">TO10_v1_120014</name>
</gene>
<organism evidence="2">
    <name type="scientific">Ralstonia solanacearum</name>
    <name type="common">Pseudomonas solanacearum</name>
    <dbReference type="NCBI Taxonomy" id="305"/>
    <lineage>
        <taxon>Bacteria</taxon>
        <taxon>Pseudomonadati</taxon>
        <taxon>Pseudomonadota</taxon>
        <taxon>Betaproteobacteria</taxon>
        <taxon>Burkholderiales</taxon>
        <taxon>Burkholderiaceae</taxon>
        <taxon>Ralstonia</taxon>
        <taxon>Ralstonia solanacearum species complex</taxon>
    </lineage>
</organism>
<evidence type="ECO:0000313" key="3">
    <source>
        <dbReference type="EMBL" id="CUV43895.1"/>
    </source>
</evidence>
<dbReference type="AlphaFoldDB" id="A0A0S4UFS9"/>